<keyword evidence="1" id="KW-1133">Transmembrane helix</keyword>
<feature type="transmembrane region" description="Helical" evidence="1">
    <location>
        <begin position="135"/>
        <end position="152"/>
    </location>
</feature>
<proteinExistence type="predicted"/>
<evidence type="ECO:0000313" key="2">
    <source>
        <dbReference type="EMBL" id="MFC5970547.1"/>
    </source>
</evidence>
<dbReference type="AlphaFoldDB" id="A0ABD5RJN6"/>
<dbReference type="RefSeq" id="WP_247419950.1">
    <property type="nucleotide sequence ID" value="NZ_JALLGW010000002.1"/>
</dbReference>
<keyword evidence="1" id="KW-0812">Transmembrane</keyword>
<reference evidence="2 3" key="1">
    <citation type="journal article" date="2019" name="Int. J. Syst. Evol. Microbiol.">
        <title>The Global Catalogue of Microorganisms (GCM) 10K type strain sequencing project: providing services to taxonomists for standard genome sequencing and annotation.</title>
        <authorList>
            <consortium name="The Broad Institute Genomics Platform"/>
            <consortium name="The Broad Institute Genome Sequencing Center for Infectious Disease"/>
            <person name="Wu L."/>
            <person name="Ma J."/>
        </authorList>
    </citation>
    <scope>NUCLEOTIDE SEQUENCE [LARGE SCALE GENOMIC DNA]</scope>
    <source>
        <strain evidence="2 3">CGMCC 1.12543</strain>
    </source>
</reference>
<accession>A0ABD5RJN6</accession>
<gene>
    <name evidence="2" type="ORF">ACFPYI_04310</name>
</gene>
<feature type="transmembrane region" description="Helical" evidence="1">
    <location>
        <begin position="40"/>
        <end position="57"/>
    </location>
</feature>
<keyword evidence="3" id="KW-1185">Reference proteome</keyword>
<dbReference type="Proteomes" id="UP001596099">
    <property type="component" value="Unassembled WGS sequence"/>
</dbReference>
<sequence length="162" mass="17531">MSYDWSRRTSLQAAWGIGVVSVVAVYVVSVFWTYYGLQSAGYLALGVTLGVPLLALVSGPTGIWQRRTVFALFVFGVVALIVGVIGSGVVSALTAPVNPSEYYYGFDYDWTTNTLRFGLTRTGAVYDSTVHPNRGSVLLGALVIALGLYGRLPERWVGQIQE</sequence>
<feature type="transmembrane region" description="Helical" evidence="1">
    <location>
        <begin position="69"/>
        <end position="93"/>
    </location>
</feature>
<protein>
    <submittedName>
        <fullName evidence="2">Uncharacterized protein</fullName>
    </submittedName>
</protein>
<evidence type="ECO:0000256" key="1">
    <source>
        <dbReference type="SAM" id="Phobius"/>
    </source>
</evidence>
<feature type="transmembrane region" description="Helical" evidence="1">
    <location>
        <begin position="12"/>
        <end position="34"/>
    </location>
</feature>
<organism evidence="2 3">
    <name type="scientific">Halomarina salina</name>
    <dbReference type="NCBI Taxonomy" id="1872699"/>
    <lineage>
        <taxon>Archaea</taxon>
        <taxon>Methanobacteriati</taxon>
        <taxon>Methanobacteriota</taxon>
        <taxon>Stenosarchaea group</taxon>
        <taxon>Halobacteria</taxon>
        <taxon>Halobacteriales</taxon>
        <taxon>Natronomonadaceae</taxon>
        <taxon>Halomarina</taxon>
    </lineage>
</organism>
<dbReference type="EMBL" id="JBHSQH010000001">
    <property type="protein sequence ID" value="MFC5970547.1"/>
    <property type="molecule type" value="Genomic_DNA"/>
</dbReference>
<keyword evidence="1" id="KW-0472">Membrane</keyword>
<comment type="caution">
    <text evidence="2">The sequence shown here is derived from an EMBL/GenBank/DDBJ whole genome shotgun (WGS) entry which is preliminary data.</text>
</comment>
<evidence type="ECO:0000313" key="3">
    <source>
        <dbReference type="Proteomes" id="UP001596099"/>
    </source>
</evidence>
<name>A0ABD5RJN6_9EURY</name>